<gene>
    <name evidence="3" type="ORF">K435DRAFT_687688</name>
</gene>
<dbReference type="Proteomes" id="UP000297245">
    <property type="component" value="Unassembled WGS sequence"/>
</dbReference>
<dbReference type="AlphaFoldDB" id="A0A4S8L6Q4"/>
<keyword evidence="4" id="KW-1185">Reference proteome</keyword>
<evidence type="ECO:0000313" key="3">
    <source>
        <dbReference type="EMBL" id="THU84334.1"/>
    </source>
</evidence>
<feature type="compositionally biased region" description="Polar residues" evidence="1">
    <location>
        <begin position="289"/>
        <end position="300"/>
    </location>
</feature>
<evidence type="ECO:0000256" key="1">
    <source>
        <dbReference type="SAM" id="MobiDB-lite"/>
    </source>
</evidence>
<dbReference type="OrthoDB" id="3038990at2759"/>
<evidence type="ECO:0000256" key="2">
    <source>
        <dbReference type="SAM" id="Phobius"/>
    </source>
</evidence>
<dbReference type="EMBL" id="ML179605">
    <property type="protein sequence ID" value="THU84334.1"/>
    <property type="molecule type" value="Genomic_DNA"/>
</dbReference>
<keyword evidence="2" id="KW-0812">Transmembrane</keyword>
<organism evidence="3 4">
    <name type="scientific">Dendrothele bispora (strain CBS 962.96)</name>
    <dbReference type="NCBI Taxonomy" id="1314807"/>
    <lineage>
        <taxon>Eukaryota</taxon>
        <taxon>Fungi</taxon>
        <taxon>Dikarya</taxon>
        <taxon>Basidiomycota</taxon>
        <taxon>Agaricomycotina</taxon>
        <taxon>Agaricomycetes</taxon>
        <taxon>Agaricomycetidae</taxon>
        <taxon>Agaricales</taxon>
        <taxon>Agaricales incertae sedis</taxon>
        <taxon>Dendrothele</taxon>
    </lineage>
</organism>
<name>A0A4S8L6Q4_DENBC</name>
<keyword evidence="2" id="KW-0472">Membrane</keyword>
<feature type="transmembrane region" description="Helical" evidence="2">
    <location>
        <begin position="28"/>
        <end position="53"/>
    </location>
</feature>
<protein>
    <submittedName>
        <fullName evidence="3">Uncharacterized protein</fullName>
    </submittedName>
</protein>
<evidence type="ECO:0000313" key="4">
    <source>
        <dbReference type="Proteomes" id="UP000297245"/>
    </source>
</evidence>
<proteinExistence type="predicted"/>
<feature type="transmembrane region" description="Helical" evidence="2">
    <location>
        <begin position="98"/>
        <end position="120"/>
    </location>
</feature>
<feature type="transmembrane region" description="Helical" evidence="2">
    <location>
        <begin position="65"/>
        <end position="86"/>
    </location>
</feature>
<keyword evidence="2" id="KW-1133">Transmembrane helix</keyword>
<feature type="region of interest" description="Disordered" evidence="1">
    <location>
        <begin position="279"/>
        <end position="300"/>
    </location>
</feature>
<sequence>MYIWDICSNLGDEYRLLLKATSRPLPTVVYFVARCLIKLVANFIHIVYNLLTFFTAGQTQNCQTLMLTSASLCAIALSTVTLLFFLRLRAIYEDNRPVVGIFFILWLGNVACVSMIPLIFKAATPSNIQGINYCIAESIRIRNASIPAIGTLVHDTCVFIAISYRLSKNITVNNQGATFETVTKTFILGKNLPKFSKVLFRGGQLLYLITLMASISTVILLHIPSIPTTYRVVADPPQVAILSSLACTVFRNLRLGKMFDGQIQHKKPIVEFQWASNSSHPSQAIPLSMVNTSKDGNNTK</sequence>
<reference evidence="3 4" key="1">
    <citation type="journal article" date="2019" name="Nat. Ecol. Evol.">
        <title>Megaphylogeny resolves global patterns of mushroom evolution.</title>
        <authorList>
            <person name="Varga T."/>
            <person name="Krizsan K."/>
            <person name="Foldi C."/>
            <person name="Dima B."/>
            <person name="Sanchez-Garcia M."/>
            <person name="Sanchez-Ramirez S."/>
            <person name="Szollosi G.J."/>
            <person name="Szarkandi J.G."/>
            <person name="Papp V."/>
            <person name="Albert L."/>
            <person name="Andreopoulos W."/>
            <person name="Angelini C."/>
            <person name="Antonin V."/>
            <person name="Barry K.W."/>
            <person name="Bougher N.L."/>
            <person name="Buchanan P."/>
            <person name="Buyck B."/>
            <person name="Bense V."/>
            <person name="Catcheside P."/>
            <person name="Chovatia M."/>
            <person name="Cooper J."/>
            <person name="Damon W."/>
            <person name="Desjardin D."/>
            <person name="Finy P."/>
            <person name="Geml J."/>
            <person name="Haridas S."/>
            <person name="Hughes K."/>
            <person name="Justo A."/>
            <person name="Karasinski D."/>
            <person name="Kautmanova I."/>
            <person name="Kiss B."/>
            <person name="Kocsube S."/>
            <person name="Kotiranta H."/>
            <person name="LaButti K.M."/>
            <person name="Lechner B.E."/>
            <person name="Liimatainen K."/>
            <person name="Lipzen A."/>
            <person name="Lukacs Z."/>
            <person name="Mihaltcheva S."/>
            <person name="Morgado L.N."/>
            <person name="Niskanen T."/>
            <person name="Noordeloos M.E."/>
            <person name="Ohm R.A."/>
            <person name="Ortiz-Santana B."/>
            <person name="Ovrebo C."/>
            <person name="Racz N."/>
            <person name="Riley R."/>
            <person name="Savchenko A."/>
            <person name="Shiryaev A."/>
            <person name="Soop K."/>
            <person name="Spirin V."/>
            <person name="Szebenyi C."/>
            <person name="Tomsovsky M."/>
            <person name="Tulloss R.E."/>
            <person name="Uehling J."/>
            <person name="Grigoriev I.V."/>
            <person name="Vagvolgyi C."/>
            <person name="Papp T."/>
            <person name="Martin F.M."/>
            <person name="Miettinen O."/>
            <person name="Hibbett D.S."/>
            <person name="Nagy L.G."/>
        </authorList>
    </citation>
    <scope>NUCLEOTIDE SEQUENCE [LARGE SCALE GENOMIC DNA]</scope>
    <source>
        <strain evidence="3 4">CBS 962.96</strain>
    </source>
</reference>
<feature type="transmembrane region" description="Helical" evidence="2">
    <location>
        <begin position="205"/>
        <end position="224"/>
    </location>
</feature>
<accession>A0A4S8L6Q4</accession>